<evidence type="ECO:0000313" key="8">
    <source>
        <dbReference type="Proteomes" id="UP000199428"/>
    </source>
</evidence>
<dbReference type="GO" id="GO:0019239">
    <property type="term" value="F:deaminase activity"/>
    <property type="evidence" value="ECO:0007669"/>
    <property type="project" value="InterPro"/>
</dbReference>
<evidence type="ECO:0000256" key="4">
    <source>
        <dbReference type="ARBA" id="ARBA00022801"/>
    </source>
</evidence>
<organism evidence="7 8">
    <name type="scientific">Pseudobutyrivibrio xylanivorans</name>
    <dbReference type="NCBI Taxonomy" id="185007"/>
    <lineage>
        <taxon>Bacteria</taxon>
        <taxon>Bacillati</taxon>
        <taxon>Bacillota</taxon>
        <taxon>Clostridia</taxon>
        <taxon>Lachnospirales</taxon>
        <taxon>Lachnospiraceae</taxon>
        <taxon>Pseudobutyrivibrio</taxon>
    </lineage>
</organism>
<dbReference type="Gene3D" id="3.20.20.140">
    <property type="entry name" value="Metal-dependent hydrolases"/>
    <property type="match status" value="1"/>
</dbReference>
<dbReference type="InterPro" id="IPR006330">
    <property type="entry name" value="Ado/ade_deaminase"/>
</dbReference>
<dbReference type="Proteomes" id="UP000199428">
    <property type="component" value="Unassembled WGS sequence"/>
</dbReference>
<keyword evidence="3" id="KW-0479">Metal-binding</keyword>
<feature type="domain" description="Adenosine deaminase" evidence="6">
    <location>
        <begin position="154"/>
        <end position="311"/>
    </location>
</feature>
<dbReference type="GO" id="GO:0046872">
    <property type="term" value="F:metal ion binding"/>
    <property type="evidence" value="ECO:0007669"/>
    <property type="project" value="UniProtKB-KW"/>
</dbReference>
<dbReference type="InterPro" id="IPR001365">
    <property type="entry name" value="A_deaminase_dom"/>
</dbReference>
<evidence type="ECO:0000256" key="1">
    <source>
        <dbReference type="ARBA" id="ARBA00001947"/>
    </source>
</evidence>
<evidence type="ECO:0000259" key="6">
    <source>
        <dbReference type="Pfam" id="PF00962"/>
    </source>
</evidence>
<dbReference type="RefSeq" id="WP_090163234.1">
    <property type="nucleotide sequence ID" value="NZ_FMWK01000011.1"/>
</dbReference>
<protein>
    <submittedName>
        <fullName evidence="7">Adenosine deaminase</fullName>
    </submittedName>
</protein>
<evidence type="ECO:0000256" key="5">
    <source>
        <dbReference type="ARBA" id="ARBA00022833"/>
    </source>
</evidence>
<dbReference type="GO" id="GO:0016814">
    <property type="term" value="F:hydrolase activity, acting on carbon-nitrogen (but not peptide) bonds, in cyclic amidines"/>
    <property type="evidence" value="ECO:0007669"/>
    <property type="project" value="UniProtKB-ARBA"/>
</dbReference>
<comment type="similarity">
    <text evidence="2">Belongs to the metallo-dependent hydrolases superfamily. Adenosine and AMP deaminases family.</text>
</comment>
<dbReference type="PANTHER" id="PTHR43114:SF6">
    <property type="entry name" value="ADENINE DEAMINASE"/>
    <property type="match status" value="1"/>
</dbReference>
<evidence type="ECO:0000256" key="3">
    <source>
        <dbReference type="ARBA" id="ARBA00022723"/>
    </source>
</evidence>
<dbReference type="Pfam" id="PF00962">
    <property type="entry name" value="A_deaminase"/>
    <property type="match status" value="1"/>
</dbReference>
<reference evidence="7 8" key="1">
    <citation type="submission" date="2016-10" db="EMBL/GenBank/DDBJ databases">
        <authorList>
            <person name="de Groot N.N."/>
        </authorList>
    </citation>
    <scope>NUCLEOTIDE SEQUENCE [LARGE SCALE GENOMIC DNA]</scope>
    <source>
        <strain evidence="7 8">DSM 10317</strain>
    </source>
</reference>
<dbReference type="PANTHER" id="PTHR43114">
    <property type="entry name" value="ADENINE DEAMINASE"/>
    <property type="match status" value="1"/>
</dbReference>
<gene>
    <name evidence="7" type="ORF">SAMN02910350_02042</name>
</gene>
<name>A0A1G5S0W6_PSEXY</name>
<comment type="cofactor">
    <cofactor evidence="1">
        <name>Zn(2+)</name>
        <dbReference type="ChEBI" id="CHEBI:29105"/>
    </cofactor>
</comment>
<dbReference type="EMBL" id="FMWK01000011">
    <property type="protein sequence ID" value="SCZ79953.1"/>
    <property type="molecule type" value="Genomic_DNA"/>
</dbReference>
<accession>A0A1G5S0W6</accession>
<keyword evidence="5" id="KW-0862">Zinc</keyword>
<dbReference type="AlphaFoldDB" id="A0A1G5S0W6"/>
<sequence length="317" mass="35510">MEKAFYEGLVEGNIDKLLSVPKSDIHNHSSKGCRSAWLQDRLNCKLPKPPAKFDGLDGMHEWFSTEIKPYCKGSEKLILRWEGAFAEAKRNNIKRLAMNFGVGDIELVGGGDFFKETIETFHNEYCPDTVFEPELTYPSFCDVQLEADRIDEYISDGYFKSIDVCGGENVQPFEAFIPLYKKAEKYNLTKIMHVGETGSAEDVRKAVDVLGLDEIHHGINAAASKEVMKFLADNQIQLNVCPSSNVMLGFADSYGAHPIKILYENGVKLTINTDDLLIFDSTIENEYLMLYKSGALIAEALDEIRINGLKSRGGLIE</sequence>
<dbReference type="InterPro" id="IPR032466">
    <property type="entry name" value="Metal_Hydrolase"/>
</dbReference>
<keyword evidence="4" id="KW-0378">Hydrolase</keyword>
<proteinExistence type="inferred from homology"/>
<evidence type="ECO:0000256" key="2">
    <source>
        <dbReference type="ARBA" id="ARBA00006676"/>
    </source>
</evidence>
<dbReference type="SUPFAM" id="SSF51556">
    <property type="entry name" value="Metallo-dependent hydrolases"/>
    <property type="match status" value="1"/>
</dbReference>
<evidence type="ECO:0000313" key="7">
    <source>
        <dbReference type="EMBL" id="SCZ79953.1"/>
    </source>
</evidence>